<feature type="region of interest" description="Disordered" evidence="1">
    <location>
        <begin position="227"/>
        <end position="340"/>
    </location>
</feature>
<dbReference type="InterPro" id="IPR041657">
    <property type="entry name" value="HTH_17"/>
</dbReference>
<evidence type="ECO:0000256" key="2">
    <source>
        <dbReference type="SAM" id="Phobius"/>
    </source>
</evidence>
<feature type="region of interest" description="Disordered" evidence="1">
    <location>
        <begin position="56"/>
        <end position="183"/>
    </location>
</feature>
<feature type="transmembrane region" description="Helical" evidence="2">
    <location>
        <begin position="484"/>
        <end position="505"/>
    </location>
</feature>
<feature type="compositionally biased region" description="Low complexity" evidence="1">
    <location>
        <begin position="79"/>
        <end position="89"/>
    </location>
</feature>
<reference evidence="4 5" key="1">
    <citation type="submission" date="2019-02" db="EMBL/GenBank/DDBJ databases">
        <title>Deep-cultivation of Planctomycetes and their phenomic and genomic characterization uncovers novel biology.</title>
        <authorList>
            <person name="Wiegand S."/>
            <person name="Jogler M."/>
            <person name="Boedeker C."/>
            <person name="Pinto D."/>
            <person name="Vollmers J."/>
            <person name="Rivas-Marin E."/>
            <person name="Kohn T."/>
            <person name="Peeters S.H."/>
            <person name="Heuer A."/>
            <person name="Rast P."/>
            <person name="Oberbeckmann S."/>
            <person name="Bunk B."/>
            <person name="Jeske O."/>
            <person name="Meyerdierks A."/>
            <person name="Storesund J.E."/>
            <person name="Kallscheuer N."/>
            <person name="Luecker S."/>
            <person name="Lage O.M."/>
            <person name="Pohl T."/>
            <person name="Merkel B.J."/>
            <person name="Hornburger P."/>
            <person name="Mueller R.-W."/>
            <person name="Bruemmer F."/>
            <person name="Labrenz M."/>
            <person name="Spormann A.M."/>
            <person name="Op den Camp H."/>
            <person name="Overmann J."/>
            <person name="Amann R."/>
            <person name="Jetten M.S.M."/>
            <person name="Mascher T."/>
            <person name="Medema M.H."/>
            <person name="Devos D.P."/>
            <person name="Kaster A.-K."/>
            <person name="Ovreas L."/>
            <person name="Rohde M."/>
            <person name="Galperin M.Y."/>
            <person name="Jogler C."/>
        </authorList>
    </citation>
    <scope>NUCLEOTIDE SEQUENCE [LARGE SCALE GENOMIC DNA]</scope>
    <source>
        <strain evidence="4 5">Mal33</strain>
    </source>
</reference>
<dbReference type="Proteomes" id="UP000316770">
    <property type="component" value="Chromosome"/>
</dbReference>
<feature type="compositionally biased region" description="Polar residues" evidence="1">
    <location>
        <begin position="326"/>
        <end position="336"/>
    </location>
</feature>
<feature type="compositionally biased region" description="Acidic residues" evidence="1">
    <location>
        <begin position="170"/>
        <end position="183"/>
    </location>
</feature>
<feature type="domain" description="Helix-turn-helix" evidence="3">
    <location>
        <begin position="9"/>
        <end position="54"/>
    </location>
</feature>
<keyword evidence="2" id="KW-0472">Membrane</keyword>
<feature type="compositionally biased region" description="Low complexity" evidence="1">
    <location>
        <begin position="310"/>
        <end position="320"/>
    </location>
</feature>
<keyword evidence="2" id="KW-1133">Transmembrane helix</keyword>
<dbReference type="AlphaFoldDB" id="A0A518IW49"/>
<name>A0A518IW49_9BACT</name>
<accession>A0A518IW49</accession>
<organism evidence="4 5">
    <name type="scientific">Rosistilla oblonga</name>
    <dbReference type="NCBI Taxonomy" id="2527990"/>
    <lineage>
        <taxon>Bacteria</taxon>
        <taxon>Pseudomonadati</taxon>
        <taxon>Planctomycetota</taxon>
        <taxon>Planctomycetia</taxon>
        <taxon>Pirellulales</taxon>
        <taxon>Pirellulaceae</taxon>
        <taxon>Rosistilla</taxon>
    </lineage>
</organism>
<feature type="region of interest" description="Disordered" evidence="1">
    <location>
        <begin position="355"/>
        <end position="378"/>
    </location>
</feature>
<keyword evidence="5" id="KW-1185">Reference proteome</keyword>
<feature type="compositionally biased region" description="Acidic residues" evidence="1">
    <location>
        <begin position="291"/>
        <end position="309"/>
    </location>
</feature>
<evidence type="ECO:0000256" key="1">
    <source>
        <dbReference type="SAM" id="MobiDB-lite"/>
    </source>
</evidence>
<dbReference type="RefSeq" id="WP_197452672.1">
    <property type="nucleotide sequence ID" value="NZ_CP036318.1"/>
</dbReference>
<protein>
    <submittedName>
        <fullName evidence="4">Helix-turn-helix domain protein</fullName>
    </submittedName>
</protein>
<evidence type="ECO:0000313" key="4">
    <source>
        <dbReference type="EMBL" id="QDV57313.1"/>
    </source>
</evidence>
<evidence type="ECO:0000259" key="3">
    <source>
        <dbReference type="Pfam" id="PF12728"/>
    </source>
</evidence>
<keyword evidence="2" id="KW-0812">Transmembrane</keyword>
<proteinExistence type="predicted"/>
<sequence>MANQFVPLEEAAQLLGISTEQLVTMRSDGEVRAFKDGSSWKFPQSEIDRLLAEQQDDGDSTQLFGGGMPDEPLSDAELSLDSGLSGTSDQEPAGESEIQELGSSAGSDEDLLLANDASNDTNAAAAEQIAAEDAAASSDESIQLSSGSASELDELSIADSGDDLIGGPEGDSDVDLSLDLGLAEDDPSDAMNIDLSLSEKALSDPSDIDLSLSEKALSDPSDIDLSLSEKALSDPSDIDLSLPEPATGGSDQELSGADISDLGSGLNLAEGSDLLGGSGPGSSGSGSESVLSDDDDDDDLVISDDDELVLDSAGSDISVVGGSGINLMTPSDSGLSLESEPLDLAGSSISAIDLSSELSDPASGSGSGRGPGSSGSLVDFKADEEFQLSPGGIGLEADDDSASQVIEIEDSQSFGDAMELGGAEMLSGEGEAAGWDQADGSLGEDVQDIEAAEVDEVSIDENAVVPGDASVAANAGAAAYEVPFSIWNVMSLAGILMMLLAGGVISADLMRNLWTDSVQSADVSSLTSAILKAMGMDA</sequence>
<feature type="compositionally biased region" description="Low complexity" evidence="1">
    <location>
        <begin position="112"/>
        <end position="143"/>
    </location>
</feature>
<gene>
    <name evidence="4" type="ORF">Mal33_33170</name>
</gene>
<dbReference type="EMBL" id="CP036318">
    <property type="protein sequence ID" value="QDV57313.1"/>
    <property type="molecule type" value="Genomic_DNA"/>
</dbReference>
<evidence type="ECO:0000313" key="5">
    <source>
        <dbReference type="Proteomes" id="UP000316770"/>
    </source>
</evidence>
<feature type="compositionally biased region" description="Gly residues" evidence="1">
    <location>
        <begin position="274"/>
        <end position="284"/>
    </location>
</feature>
<dbReference type="Pfam" id="PF12728">
    <property type="entry name" value="HTH_17"/>
    <property type="match status" value="1"/>
</dbReference>
<feature type="compositionally biased region" description="Acidic residues" evidence="1">
    <location>
        <begin position="151"/>
        <end position="162"/>
    </location>
</feature>